<evidence type="ECO:0000313" key="2">
    <source>
        <dbReference type="EMBL" id="MBM9506369.1"/>
    </source>
</evidence>
<dbReference type="InterPro" id="IPR037523">
    <property type="entry name" value="VOC_core"/>
</dbReference>
<keyword evidence="3" id="KW-1185">Reference proteome</keyword>
<name>A0ABS2TSQ2_9ACTN</name>
<reference evidence="2 3" key="1">
    <citation type="submission" date="2021-01" db="EMBL/GenBank/DDBJ databases">
        <title>Streptomyces acididurans sp. nov., isolated from a peat swamp forest soil.</title>
        <authorList>
            <person name="Chantavorakit T."/>
            <person name="Duangmal K."/>
        </authorList>
    </citation>
    <scope>NUCLEOTIDE SEQUENCE [LARGE SCALE GENOMIC DNA]</scope>
    <source>
        <strain evidence="2 3">KK5PA1</strain>
    </source>
</reference>
<dbReference type="Gene3D" id="3.10.180.10">
    <property type="entry name" value="2,3-Dihydroxybiphenyl 1,2-Dioxygenase, domain 1"/>
    <property type="match status" value="1"/>
</dbReference>
<evidence type="ECO:0000313" key="3">
    <source>
        <dbReference type="Proteomes" id="UP000749040"/>
    </source>
</evidence>
<dbReference type="PROSITE" id="PS51819">
    <property type="entry name" value="VOC"/>
    <property type="match status" value="1"/>
</dbReference>
<organism evidence="2 3">
    <name type="scientific">Actinacidiphila acididurans</name>
    <dbReference type="NCBI Taxonomy" id="2784346"/>
    <lineage>
        <taxon>Bacteria</taxon>
        <taxon>Bacillati</taxon>
        <taxon>Actinomycetota</taxon>
        <taxon>Actinomycetes</taxon>
        <taxon>Kitasatosporales</taxon>
        <taxon>Streptomycetaceae</taxon>
        <taxon>Actinacidiphila</taxon>
    </lineage>
</organism>
<dbReference type="RefSeq" id="WP_205358207.1">
    <property type="nucleotide sequence ID" value="NZ_JADKYB010000008.1"/>
</dbReference>
<keyword evidence="2" id="KW-0223">Dioxygenase</keyword>
<dbReference type="InterPro" id="IPR029068">
    <property type="entry name" value="Glyas_Bleomycin-R_OHBP_Dase"/>
</dbReference>
<dbReference type="InterPro" id="IPR004360">
    <property type="entry name" value="Glyas_Fos-R_dOase_dom"/>
</dbReference>
<dbReference type="SUPFAM" id="SSF54593">
    <property type="entry name" value="Glyoxalase/Bleomycin resistance protein/Dihydroxybiphenyl dioxygenase"/>
    <property type="match status" value="1"/>
</dbReference>
<proteinExistence type="predicted"/>
<dbReference type="EMBL" id="JADKYB010000008">
    <property type="protein sequence ID" value="MBM9506369.1"/>
    <property type="molecule type" value="Genomic_DNA"/>
</dbReference>
<feature type="domain" description="VOC" evidence="1">
    <location>
        <begin position="3"/>
        <end position="127"/>
    </location>
</feature>
<dbReference type="PANTHER" id="PTHR36503">
    <property type="entry name" value="BLR2520 PROTEIN"/>
    <property type="match status" value="1"/>
</dbReference>
<sequence length="134" mass="15065">MPSKIFVNLPVTDLTRSIRFFEALGWSFDRRFTDERAGCLVIGDDIFVMLLTEPFFASFTKKSIADTSDSTEAIIALSEDTRDEVDRIADAALAAGAVEAQQTQETSPMYTRSFYDLDGHHWEIFWMDPASVPA</sequence>
<dbReference type="Pfam" id="PF00903">
    <property type="entry name" value="Glyoxalase"/>
    <property type="match status" value="1"/>
</dbReference>
<dbReference type="PANTHER" id="PTHR36503:SF2">
    <property type="entry name" value="BLR2408 PROTEIN"/>
    <property type="match status" value="1"/>
</dbReference>
<dbReference type="Proteomes" id="UP000749040">
    <property type="component" value="Unassembled WGS sequence"/>
</dbReference>
<gene>
    <name evidence="2" type="ORF">ITX44_17775</name>
</gene>
<dbReference type="GO" id="GO:0051213">
    <property type="term" value="F:dioxygenase activity"/>
    <property type="evidence" value="ECO:0007669"/>
    <property type="project" value="UniProtKB-KW"/>
</dbReference>
<keyword evidence="2" id="KW-0560">Oxidoreductase</keyword>
<protein>
    <submittedName>
        <fullName evidence="2">Glyoxalase/bleomycin resistance/extradiol dioxygenase family protein</fullName>
    </submittedName>
</protein>
<accession>A0ABS2TSQ2</accession>
<comment type="caution">
    <text evidence="2">The sequence shown here is derived from an EMBL/GenBank/DDBJ whole genome shotgun (WGS) entry which is preliminary data.</text>
</comment>
<evidence type="ECO:0000259" key="1">
    <source>
        <dbReference type="PROSITE" id="PS51819"/>
    </source>
</evidence>